<name>A0AA96L9E5_9BACL</name>
<evidence type="ECO:0000313" key="1">
    <source>
        <dbReference type="EMBL" id="WNQ08963.1"/>
    </source>
</evidence>
<accession>A0AA96L9E5</accession>
<dbReference type="AlphaFoldDB" id="A0AA96L9E5"/>
<sequence>MSGYTFFEEVAKQNPNGRIAVAGHLNIEGEWISVEANQANGGGKDEGCARKE</sequence>
<protein>
    <submittedName>
        <fullName evidence="1">Uncharacterized protein</fullName>
    </submittedName>
</protein>
<proteinExistence type="predicted"/>
<dbReference type="RefSeq" id="WP_315602730.1">
    <property type="nucleotide sequence ID" value="NZ_CP130318.1"/>
</dbReference>
<dbReference type="Proteomes" id="UP001305702">
    <property type="component" value="Chromosome"/>
</dbReference>
<dbReference type="EMBL" id="CP130318">
    <property type="protein sequence ID" value="WNQ08963.1"/>
    <property type="molecule type" value="Genomic_DNA"/>
</dbReference>
<keyword evidence="2" id="KW-1185">Reference proteome</keyword>
<reference evidence="1 2" key="1">
    <citation type="submission" date="2022-02" db="EMBL/GenBank/DDBJ databases">
        <title>Paenibacillus sp. MBLB1776 Whole Genome Shotgun Sequencing.</title>
        <authorList>
            <person name="Hwang C.Y."/>
            <person name="Cho E.-S."/>
            <person name="Seo M.-J."/>
        </authorList>
    </citation>
    <scope>NUCLEOTIDE SEQUENCE [LARGE SCALE GENOMIC DNA]</scope>
    <source>
        <strain evidence="1 2">MBLB1776</strain>
    </source>
</reference>
<gene>
    <name evidence="1" type="ORF">MJA45_15030</name>
</gene>
<evidence type="ECO:0000313" key="2">
    <source>
        <dbReference type="Proteomes" id="UP001305702"/>
    </source>
</evidence>
<dbReference type="KEGG" id="paun:MJA45_15030"/>
<organism evidence="1 2">
    <name type="scientific">Paenibacillus aurantius</name>
    <dbReference type="NCBI Taxonomy" id="2918900"/>
    <lineage>
        <taxon>Bacteria</taxon>
        <taxon>Bacillati</taxon>
        <taxon>Bacillota</taxon>
        <taxon>Bacilli</taxon>
        <taxon>Bacillales</taxon>
        <taxon>Paenibacillaceae</taxon>
        <taxon>Paenibacillus</taxon>
    </lineage>
</organism>